<sequence length="86" mass="9447">MHPYSNFSLLRKTPSSCSLIGSPLSSPPHTRSSANLTSNWPPMGLGLSTAVTCRNHLGTPYSASSRTDTQCPFSRIHSYRVKCPFY</sequence>
<protein>
    <submittedName>
        <fullName evidence="1">Uncharacterized protein</fullName>
    </submittedName>
</protein>
<evidence type="ECO:0000313" key="2">
    <source>
        <dbReference type="Proteomes" id="UP000887013"/>
    </source>
</evidence>
<reference evidence="1" key="1">
    <citation type="submission" date="2020-08" db="EMBL/GenBank/DDBJ databases">
        <title>Multicomponent nature underlies the extraordinary mechanical properties of spider dragline silk.</title>
        <authorList>
            <person name="Kono N."/>
            <person name="Nakamura H."/>
            <person name="Mori M."/>
            <person name="Yoshida Y."/>
            <person name="Ohtoshi R."/>
            <person name="Malay A.D."/>
            <person name="Moran D.A.P."/>
            <person name="Tomita M."/>
            <person name="Numata K."/>
            <person name="Arakawa K."/>
        </authorList>
    </citation>
    <scope>NUCLEOTIDE SEQUENCE</scope>
</reference>
<gene>
    <name evidence="1" type="ORF">NPIL_553451</name>
</gene>
<accession>A0A8X6PFD8</accession>
<dbReference type="EMBL" id="BMAW01020436">
    <property type="protein sequence ID" value="GFT68156.1"/>
    <property type="molecule type" value="Genomic_DNA"/>
</dbReference>
<dbReference type="Proteomes" id="UP000887013">
    <property type="component" value="Unassembled WGS sequence"/>
</dbReference>
<keyword evidence="2" id="KW-1185">Reference proteome</keyword>
<dbReference type="AlphaFoldDB" id="A0A8X6PFD8"/>
<name>A0A8X6PFD8_NEPPI</name>
<organism evidence="1 2">
    <name type="scientific">Nephila pilipes</name>
    <name type="common">Giant wood spider</name>
    <name type="synonym">Nephila maculata</name>
    <dbReference type="NCBI Taxonomy" id="299642"/>
    <lineage>
        <taxon>Eukaryota</taxon>
        <taxon>Metazoa</taxon>
        <taxon>Ecdysozoa</taxon>
        <taxon>Arthropoda</taxon>
        <taxon>Chelicerata</taxon>
        <taxon>Arachnida</taxon>
        <taxon>Araneae</taxon>
        <taxon>Araneomorphae</taxon>
        <taxon>Entelegynae</taxon>
        <taxon>Araneoidea</taxon>
        <taxon>Nephilidae</taxon>
        <taxon>Nephila</taxon>
    </lineage>
</organism>
<evidence type="ECO:0000313" key="1">
    <source>
        <dbReference type="EMBL" id="GFT68156.1"/>
    </source>
</evidence>
<comment type="caution">
    <text evidence="1">The sequence shown here is derived from an EMBL/GenBank/DDBJ whole genome shotgun (WGS) entry which is preliminary data.</text>
</comment>
<proteinExistence type="predicted"/>